<proteinExistence type="predicted"/>
<feature type="chain" id="PRO_5002064866" evidence="1">
    <location>
        <begin position="20"/>
        <end position="44"/>
    </location>
</feature>
<sequence length="44" mass="4913">MNGFCFFSVSCFCCVLVCFLRLEINNNHNGVQLRLKSNNILSGG</sequence>
<organism evidence="2">
    <name type="scientific">Arundo donax</name>
    <name type="common">Giant reed</name>
    <name type="synonym">Donax arundinaceus</name>
    <dbReference type="NCBI Taxonomy" id="35708"/>
    <lineage>
        <taxon>Eukaryota</taxon>
        <taxon>Viridiplantae</taxon>
        <taxon>Streptophyta</taxon>
        <taxon>Embryophyta</taxon>
        <taxon>Tracheophyta</taxon>
        <taxon>Spermatophyta</taxon>
        <taxon>Magnoliopsida</taxon>
        <taxon>Liliopsida</taxon>
        <taxon>Poales</taxon>
        <taxon>Poaceae</taxon>
        <taxon>PACMAD clade</taxon>
        <taxon>Arundinoideae</taxon>
        <taxon>Arundineae</taxon>
        <taxon>Arundo</taxon>
    </lineage>
</organism>
<reference evidence="2" key="2">
    <citation type="journal article" date="2015" name="Data Brief">
        <title>Shoot transcriptome of the giant reed, Arundo donax.</title>
        <authorList>
            <person name="Barrero R.A."/>
            <person name="Guerrero F.D."/>
            <person name="Moolhuijzen P."/>
            <person name="Goolsby J.A."/>
            <person name="Tidwell J."/>
            <person name="Bellgard S.E."/>
            <person name="Bellgard M.I."/>
        </authorList>
    </citation>
    <scope>NUCLEOTIDE SEQUENCE</scope>
    <source>
        <tissue evidence="2">Shoot tissue taken approximately 20 cm above the soil surface</tissue>
    </source>
</reference>
<dbReference type="AlphaFoldDB" id="A0A0A9G032"/>
<accession>A0A0A9G032</accession>
<protein>
    <submittedName>
        <fullName evidence="2">Uncharacterized protein</fullName>
    </submittedName>
</protein>
<feature type="signal peptide" evidence="1">
    <location>
        <begin position="1"/>
        <end position="19"/>
    </location>
</feature>
<evidence type="ECO:0000313" key="2">
    <source>
        <dbReference type="EMBL" id="JAE17877.1"/>
    </source>
</evidence>
<name>A0A0A9G032_ARUDO</name>
<dbReference type="EMBL" id="GBRH01180019">
    <property type="protein sequence ID" value="JAE17877.1"/>
    <property type="molecule type" value="Transcribed_RNA"/>
</dbReference>
<reference evidence="2" key="1">
    <citation type="submission" date="2014-09" db="EMBL/GenBank/DDBJ databases">
        <authorList>
            <person name="Magalhaes I.L.F."/>
            <person name="Oliveira U."/>
            <person name="Santos F.R."/>
            <person name="Vidigal T.H.D.A."/>
            <person name="Brescovit A.D."/>
            <person name="Santos A.J."/>
        </authorList>
    </citation>
    <scope>NUCLEOTIDE SEQUENCE</scope>
    <source>
        <tissue evidence="2">Shoot tissue taken approximately 20 cm above the soil surface</tissue>
    </source>
</reference>
<evidence type="ECO:0000256" key="1">
    <source>
        <dbReference type="SAM" id="SignalP"/>
    </source>
</evidence>
<keyword evidence="1" id="KW-0732">Signal</keyword>